<reference evidence="1" key="1">
    <citation type="submission" date="2023-10" db="EMBL/GenBank/DDBJ databases">
        <authorList>
            <person name="Rodriguez Cubillos JULIANA M."/>
            <person name="De Vega J."/>
        </authorList>
    </citation>
    <scope>NUCLEOTIDE SEQUENCE</scope>
</reference>
<name>A0ACB0LWZ5_TRIPR</name>
<gene>
    <name evidence="1" type="ORF">MILVUS5_LOCUS36453</name>
</gene>
<dbReference type="Proteomes" id="UP001177021">
    <property type="component" value="Unassembled WGS sequence"/>
</dbReference>
<protein>
    <submittedName>
        <fullName evidence="1">Uncharacterized protein</fullName>
    </submittedName>
</protein>
<organism evidence="1 2">
    <name type="scientific">Trifolium pratense</name>
    <name type="common">Red clover</name>
    <dbReference type="NCBI Taxonomy" id="57577"/>
    <lineage>
        <taxon>Eukaryota</taxon>
        <taxon>Viridiplantae</taxon>
        <taxon>Streptophyta</taxon>
        <taxon>Embryophyta</taxon>
        <taxon>Tracheophyta</taxon>
        <taxon>Spermatophyta</taxon>
        <taxon>Magnoliopsida</taxon>
        <taxon>eudicotyledons</taxon>
        <taxon>Gunneridae</taxon>
        <taxon>Pentapetalae</taxon>
        <taxon>rosids</taxon>
        <taxon>fabids</taxon>
        <taxon>Fabales</taxon>
        <taxon>Fabaceae</taxon>
        <taxon>Papilionoideae</taxon>
        <taxon>50 kb inversion clade</taxon>
        <taxon>NPAAA clade</taxon>
        <taxon>Hologalegina</taxon>
        <taxon>IRL clade</taxon>
        <taxon>Trifolieae</taxon>
        <taxon>Trifolium</taxon>
    </lineage>
</organism>
<dbReference type="EMBL" id="CASHSV030000716">
    <property type="protein sequence ID" value="CAJ2672894.1"/>
    <property type="molecule type" value="Genomic_DNA"/>
</dbReference>
<keyword evidence="2" id="KW-1185">Reference proteome</keyword>
<accession>A0ACB0LWZ5</accession>
<comment type="caution">
    <text evidence="1">The sequence shown here is derived from an EMBL/GenBank/DDBJ whole genome shotgun (WGS) entry which is preliminary data.</text>
</comment>
<proteinExistence type="predicted"/>
<evidence type="ECO:0000313" key="1">
    <source>
        <dbReference type="EMBL" id="CAJ2672894.1"/>
    </source>
</evidence>
<sequence>MEKKRKIVQYREKLDRTLASPDLTNVEILKNLVKSQLLPSSELEDEEYKEKLVEHKTAEISNFLDMLRSTSDDHGRSNTSHNDWKLKQDGEEFRVMYREGPEGTPYHTMLVEGFVDAPIDVCLCISWQTSLYKKWWPQSTIPTFKILSCKCLQKVQIGEQISLVRMKVSWPLSLREAVVHYYLFEYFQDDLVVVLTNSVSESNSVTGTLPGFNSDAIPEAKDVVRVDLVGGFALQKLTSERSYFRTIANMDVKVDFVPPSLINFISRQLIGNGFRLYQKVVASVMSHDKEEFSNALGDPLYARIREALYSTTTSGSEDVNSTELQQVARIHPAEGLVESNQGGEKGVSKEDKRNQCSNNIMSFTTDATVLENGKVFGEIVELGKEKIMQSVEDDEKVNGISDEVGPIVQKGKRNVFIRSDVEQALETLEKAISMVREYRFHSETASSSFAKEESPCMKKHVRVDSYPTTNACDKNEISVEVPNNDTQEGTSEEAPWTNSDVQNLRNTGINPNKVIPTLSEQRLSRITEASQVGSYSLESREIMDQTTRRNKPLNTNLVQEMSSNNKGKSRRQKKMNTNVTQGMSSNAPKKLSRHKRYQRYLCCSFPH</sequence>
<evidence type="ECO:0000313" key="2">
    <source>
        <dbReference type="Proteomes" id="UP001177021"/>
    </source>
</evidence>